<protein>
    <recommendedName>
        <fullName evidence="3">Ribosomal protein S4</fullName>
    </recommendedName>
</protein>
<accession>A0ABR2ERN2</accession>
<proteinExistence type="predicted"/>
<evidence type="ECO:0000313" key="1">
    <source>
        <dbReference type="EMBL" id="KAK8564658.1"/>
    </source>
</evidence>
<comment type="caution">
    <text evidence="1">The sequence shown here is derived from an EMBL/GenBank/DDBJ whole genome shotgun (WGS) entry which is preliminary data.</text>
</comment>
<organism evidence="1 2">
    <name type="scientific">Hibiscus sabdariffa</name>
    <name type="common">roselle</name>
    <dbReference type="NCBI Taxonomy" id="183260"/>
    <lineage>
        <taxon>Eukaryota</taxon>
        <taxon>Viridiplantae</taxon>
        <taxon>Streptophyta</taxon>
        <taxon>Embryophyta</taxon>
        <taxon>Tracheophyta</taxon>
        <taxon>Spermatophyta</taxon>
        <taxon>Magnoliopsida</taxon>
        <taxon>eudicotyledons</taxon>
        <taxon>Gunneridae</taxon>
        <taxon>Pentapetalae</taxon>
        <taxon>rosids</taxon>
        <taxon>malvids</taxon>
        <taxon>Malvales</taxon>
        <taxon>Malvaceae</taxon>
        <taxon>Malvoideae</taxon>
        <taxon>Hibiscus</taxon>
    </lineage>
</organism>
<name>A0ABR2ERN2_9ROSI</name>
<evidence type="ECO:0008006" key="3">
    <source>
        <dbReference type="Google" id="ProtNLM"/>
    </source>
</evidence>
<reference evidence="1 2" key="1">
    <citation type="journal article" date="2024" name="G3 (Bethesda)">
        <title>Genome assembly of Hibiscus sabdariffa L. provides insights into metabolisms of medicinal natural products.</title>
        <authorList>
            <person name="Kim T."/>
        </authorList>
    </citation>
    <scope>NUCLEOTIDE SEQUENCE [LARGE SCALE GENOMIC DNA]</scope>
    <source>
        <strain evidence="1">TK-2024</strain>
        <tissue evidence="1">Old leaves</tissue>
    </source>
</reference>
<dbReference type="EMBL" id="JBBPBM010000010">
    <property type="protein sequence ID" value="KAK8564658.1"/>
    <property type="molecule type" value="Genomic_DNA"/>
</dbReference>
<evidence type="ECO:0000313" key="2">
    <source>
        <dbReference type="Proteomes" id="UP001472677"/>
    </source>
</evidence>
<sequence>MLMHSISSAIDAKELAVYLKEMRYPYKTSLKLNCSIKNSEYGLGSSWTKCLLDLNELEEIRTSAYDNAKIYKEKTKRWHNKRILPRHYQPRQQVLLFNSRHKFFPGKLKYRWSGPFEITQVAPHGAITIRSLKGGHEFKVNGQILKPYMGAHTERDKGVVTFRDA</sequence>
<dbReference type="Proteomes" id="UP001472677">
    <property type="component" value="Unassembled WGS sequence"/>
</dbReference>
<keyword evidence="2" id="KW-1185">Reference proteome</keyword>
<gene>
    <name evidence="1" type="ORF">V6N12_058241</name>
</gene>